<dbReference type="AlphaFoldDB" id="A0A1H7CTJ2"/>
<sequence length="190" mass="20973">MKSIIKLIICMCVILYGVRAFSAGNPKVYRGERGDALLIDAGAEKTFMIAGGALARGSATAGDCFARAILKLNKPPNYFEGELEPVENEIINVDIKDIIGRGVGVYVSKNRLKVGNVEVDGICADGIDFSGYYREIPERDAKYKSIFLYFMRLSEQNAIHLREAGNVAAAVNELKPFVDSCREKWCLIKK</sequence>
<evidence type="ECO:0000313" key="2">
    <source>
        <dbReference type="Proteomes" id="UP000198866"/>
    </source>
</evidence>
<accession>A0A1H7CTJ2</accession>
<dbReference type="OrthoDB" id="9103974at2"/>
<proteinExistence type="predicted"/>
<evidence type="ECO:0000313" key="1">
    <source>
        <dbReference type="EMBL" id="SEJ92988.1"/>
    </source>
</evidence>
<dbReference type="EMBL" id="FNYE01000024">
    <property type="protein sequence ID" value="SEJ92988.1"/>
    <property type="molecule type" value="Genomic_DNA"/>
</dbReference>
<reference evidence="2" key="1">
    <citation type="submission" date="2016-10" db="EMBL/GenBank/DDBJ databases">
        <authorList>
            <person name="Varghese N."/>
            <person name="Submissions S."/>
        </authorList>
    </citation>
    <scope>NUCLEOTIDE SEQUENCE [LARGE SCALE GENOMIC DNA]</scope>
    <source>
        <strain evidence="2">LMG 26031</strain>
    </source>
</reference>
<organism evidence="1 2">
    <name type="scientific">Paraburkholderia diazotrophica</name>
    <dbReference type="NCBI Taxonomy" id="667676"/>
    <lineage>
        <taxon>Bacteria</taxon>
        <taxon>Pseudomonadati</taxon>
        <taxon>Pseudomonadota</taxon>
        <taxon>Betaproteobacteria</taxon>
        <taxon>Burkholderiales</taxon>
        <taxon>Burkholderiaceae</taxon>
        <taxon>Paraburkholderia</taxon>
    </lineage>
</organism>
<dbReference type="Proteomes" id="UP000198866">
    <property type="component" value="Unassembled WGS sequence"/>
</dbReference>
<gene>
    <name evidence="1" type="ORF">SAMN05192539_102453</name>
</gene>
<protein>
    <submittedName>
        <fullName evidence="1">Uncharacterized protein</fullName>
    </submittedName>
</protein>
<dbReference type="STRING" id="667676.SAMN05192539_102453"/>
<dbReference type="RefSeq" id="WP_143062329.1">
    <property type="nucleotide sequence ID" value="NZ_FNYE01000024.1"/>
</dbReference>
<name>A0A1H7CTJ2_9BURK</name>
<keyword evidence="2" id="KW-1185">Reference proteome</keyword>